<accession>A0A6J4JJR1</accession>
<feature type="non-terminal residue" evidence="2">
    <location>
        <position position="235"/>
    </location>
</feature>
<dbReference type="EMBL" id="CADCTD010000165">
    <property type="protein sequence ID" value="CAA9279763.1"/>
    <property type="molecule type" value="Genomic_DNA"/>
</dbReference>
<dbReference type="GO" id="GO:0008168">
    <property type="term" value="F:methyltransferase activity"/>
    <property type="evidence" value="ECO:0007669"/>
    <property type="project" value="UniProtKB-KW"/>
</dbReference>
<reference evidence="2" key="1">
    <citation type="submission" date="2020-02" db="EMBL/GenBank/DDBJ databases">
        <authorList>
            <person name="Meier V. D."/>
        </authorList>
    </citation>
    <scope>NUCLEOTIDE SEQUENCE</scope>
    <source>
        <strain evidence="2">AVDCRST_MAG27</strain>
    </source>
</reference>
<feature type="region of interest" description="Disordered" evidence="1">
    <location>
        <begin position="143"/>
        <end position="235"/>
    </location>
</feature>
<feature type="compositionally biased region" description="Basic and acidic residues" evidence="1">
    <location>
        <begin position="221"/>
        <end position="235"/>
    </location>
</feature>
<keyword evidence="2" id="KW-0808">Transferase</keyword>
<proteinExistence type="predicted"/>
<name>A0A6J4JJR1_9PROT</name>
<sequence length="235" mass="27527">GPRRRHPRQAGADHHRHHHHGLAEAGPPQHLAARHAALHPGGQGEASCRPRLHPPLRPRPRGPGDARELVLAEIDARRHRGDAGGLHRRRRCDGRHRCRHLRRHPLRPADEARRHRAGDGWRCARRRRRHRHRPAGLLLRRRRAALRRRPHLRQLGGAGGLRRRRRLPGRRDRRRRRRRRLHPRRLRRRGGQHRRGAGAPRGLDRRQGRGRRVAPRPLPAECREQGPLRGREVEV</sequence>
<feature type="region of interest" description="Disordered" evidence="1">
    <location>
        <begin position="1"/>
        <end position="65"/>
    </location>
</feature>
<dbReference type="AlphaFoldDB" id="A0A6J4JJR1"/>
<gene>
    <name evidence="2" type="ORF">AVDCRST_MAG27-3934</name>
</gene>
<feature type="compositionally biased region" description="Basic residues" evidence="1">
    <location>
        <begin position="50"/>
        <end position="60"/>
    </location>
</feature>
<feature type="compositionally biased region" description="Basic residues" evidence="1">
    <location>
        <begin position="161"/>
        <end position="196"/>
    </location>
</feature>
<feature type="non-terminal residue" evidence="2">
    <location>
        <position position="1"/>
    </location>
</feature>
<feature type="compositionally biased region" description="Basic residues" evidence="1">
    <location>
        <begin position="143"/>
        <end position="152"/>
    </location>
</feature>
<protein>
    <submittedName>
        <fullName evidence="2">Demethylmenaquinone methyltransferase-like protein</fullName>
    </submittedName>
</protein>
<evidence type="ECO:0000256" key="1">
    <source>
        <dbReference type="SAM" id="MobiDB-lite"/>
    </source>
</evidence>
<dbReference type="GO" id="GO:0032259">
    <property type="term" value="P:methylation"/>
    <property type="evidence" value="ECO:0007669"/>
    <property type="project" value="UniProtKB-KW"/>
</dbReference>
<feature type="compositionally biased region" description="Basic residues" evidence="1">
    <location>
        <begin position="1"/>
        <end position="20"/>
    </location>
</feature>
<keyword evidence="2" id="KW-0489">Methyltransferase</keyword>
<organism evidence="2">
    <name type="scientific">uncultured Craurococcus sp</name>
    <dbReference type="NCBI Taxonomy" id="1135998"/>
    <lineage>
        <taxon>Bacteria</taxon>
        <taxon>Pseudomonadati</taxon>
        <taxon>Pseudomonadota</taxon>
        <taxon>Alphaproteobacteria</taxon>
        <taxon>Acetobacterales</taxon>
        <taxon>Acetobacteraceae</taxon>
        <taxon>Craurococcus</taxon>
        <taxon>environmental samples</taxon>
    </lineage>
</organism>
<evidence type="ECO:0000313" key="2">
    <source>
        <dbReference type="EMBL" id="CAA9279763.1"/>
    </source>
</evidence>